<dbReference type="EMBL" id="LNXV01000036">
    <property type="protein sequence ID" value="KTC76788.1"/>
    <property type="molecule type" value="Genomic_DNA"/>
</dbReference>
<organism evidence="2 3">
    <name type="scientific">Legionella brunensis</name>
    <dbReference type="NCBI Taxonomy" id="29422"/>
    <lineage>
        <taxon>Bacteria</taxon>
        <taxon>Pseudomonadati</taxon>
        <taxon>Pseudomonadota</taxon>
        <taxon>Gammaproteobacteria</taxon>
        <taxon>Legionellales</taxon>
        <taxon>Legionellaceae</taxon>
        <taxon>Legionella</taxon>
    </lineage>
</organism>
<dbReference type="AlphaFoldDB" id="A0A0W0S0S6"/>
<proteinExistence type="predicted"/>
<evidence type="ECO:0000256" key="1">
    <source>
        <dbReference type="SAM" id="MobiDB-lite"/>
    </source>
</evidence>
<dbReference type="OrthoDB" id="5653633at2"/>
<feature type="compositionally biased region" description="Polar residues" evidence="1">
    <location>
        <begin position="471"/>
        <end position="482"/>
    </location>
</feature>
<name>A0A0W0S0S6_9GAMM</name>
<gene>
    <name evidence="2" type="ORF">Lbru_2895</name>
</gene>
<protein>
    <submittedName>
        <fullName evidence="2">Uncharacterized protein</fullName>
    </submittedName>
</protein>
<comment type="caution">
    <text evidence="2">The sequence shown here is derived from an EMBL/GenBank/DDBJ whole genome shotgun (WGS) entry which is preliminary data.</text>
</comment>
<evidence type="ECO:0000313" key="3">
    <source>
        <dbReference type="Proteomes" id="UP000054742"/>
    </source>
</evidence>
<keyword evidence="3" id="KW-1185">Reference proteome</keyword>
<reference evidence="2 3" key="1">
    <citation type="submission" date="2015-11" db="EMBL/GenBank/DDBJ databases">
        <title>Genomic analysis of 38 Legionella species identifies large and diverse effector repertoires.</title>
        <authorList>
            <person name="Burstein D."/>
            <person name="Amaro F."/>
            <person name="Zusman T."/>
            <person name="Lifshitz Z."/>
            <person name="Cohen O."/>
            <person name="Gilbert J.A."/>
            <person name="Pupko T."/>
            <person name="Shuman H.A."/>
            <person name="Segal G."/>
        </authorList>
    </citation>
    <scope>NUCLEOTIDE SEQUENCE [LARGE SCALE GENOMIC DNA]</scope>
    <source>
        <strain evidence="2 3">ATCC 43878</strain>
    </source>
</reference>
<evidence type="ECO:0000313" key="2">
    <source>
        <dbReference type="EMBL" id="KTC76788.1"/>
    </source>
</evidence>
<dbReference type="PATRIC" id="fig|29422.6.peg.3069"/>
<accession>A0A0W0S0S6</accession>
<dbReference type="Proteomes" id="UP000054742">
    <property type="component" value="Unassembled WGS sequence"/>
</dbReference>
<dbReference type="RefSeq" id="WP_058442863.1">
    <property type="nucleotide sequence ID" value="NZ_CAAAHU010000012.1"/>
</dbReference>
<feature type="region of interest" description="Disordered" evidence="1">
    <location>
        <begin position="471"/>
        <end position="500"/>
    </location>
</feature>
<sequence length="500" mass="56525">MAQMKKELQNFKDSSPKVAITFYSKRTEKDPGYYTGILSEENRKDVLRLQEGLKKASIKKGGIPPQVEITLFLIPDWSKGEDYNSPSYLKAKQKMLDDAQQFYGKDIIIKDFLSSKVSKAELDFLRDCKSMGSVADIVKTRTIIDNAGHPCLQTDSNVTWANNDFERLYELTFAANKDALNASRCSEVYVSAHNKLVFTSSDSKLPAIFEKTLVDYCTKYNSDKWHKSESCNGVYDIAFGEGMCQYGLTYRVRVPDKYNPGQTFDFFPAKLGDERYTLMPLVVACQRESWRQGMAPPDPAVVELTGGLKLPSEDKNRPPIEVEINHVKYGYYHFKSLVRVFTNVPSWHSEEGMSKHSDQTKDYFEGAEHARNLFVSKQNTSLCMEIFARYYNAVQEAQGNGKLYNSHALEVLAKLIPDTEAGNKLCQSLFKCSAKELHANPNRPAILPDIKESAKMSFDVSVLPTFWQQKKTPTPVVSTSPKAETETEVEVGKNPTQTKI</sequence>